<dbReference type="HAMAP" id="MF_01891">
    <property type="entry name" value="FhlC"/>
    <property type="match status" value="1"/>
</dbReference>
<dbReference type="EMBL" id="CP017758">
    <property type="protein sequence ID" value="AQV97272.1"/>
    <property type="molecule type" value="Genomic_DNA"/>
</dbReference>
<proteinExistence type="inferred from homology"/>
<evidence type="ECO:0000256" key="1">
    <source>
        <dbReference type="ARBA" id="ARBA00022490"/>
    </source>
</evidence>
<organism evidence="11 12">
    <name type="scientific">Cupriavidus necator</name>
    <name type="common">Alcaligenes eutrophus</name>
    <name type="synonym">Ralstonia eutropha</name>
    <dbReference type="NCBI Taxonomy" id="106590"/>
    <lineage>
        <taxon>Bacteria</taxon>
        <taxon>Pseudomonadati</taxon>
        <taxon>Pseudomonadota</taxon>
        <taxon>Betaproteobacteria</taxon>
        <taxon>Burkholderiales</taxon>
        <taxon>Burkholderiaceae</taxon>
        <taxon>Cupriavidus</taxon>
    </lineage>
</organism>
<keyword evidence="1 9" id="KW-0963">Cytoplasm</keyword>
<dbReference type="GO" id="GO:0044781">
    <property type="term" value="P:bacterial-type flagellum organization"/>
    <property type="evidence" value="ECO:0007669"/>
    <property type="project" value="UniProtKB-KW"/>
</dbReference>
<keyword evidence="3 9" id="KW-1005">Bacterial flagellum biogenesis</keyword>
<comment type="function">
    <text evidence="9">Functions in complex with FlhD as a master transcriptional regulator that regulates transcription of several flagellar and non-flagellar operons by binding to their promoter region. Activates expression of class 2 flagellar genes, including fliA, which is a flagellum-specific sigma factor that turns on the class 3 genes. Also regulates genes whose products function in a variety of physiological pathways.</text>
</comment>
<dbReference type="GO" id="GO:0005737">
    <property type="term" value="C:cytoplasm"/>
    <property type="evidence" value="ECO:0007669"/>
    <property type="project" value="UniProtKB-SubCell"/>
</dbReference>
<evidence type="ECO:0000256" key="9">
    <source>
        <dbReference type="HAMAP-Rule" id="MF_01891"/>
    </source>
</evidence>
<protein>
    <recommendedName>
        <fullName evidence="9 10">Flagellar transcriptional regulator FlhC</fullName>
    </recommendedName>
</protein>
<comment type="cofactor">
    <cofactor evidence="9">
        <name>Zn(2+)</name>
        <dbReference type="ChEBI" id="CHEBI:29105"/>
    </cofactor>
    <text evidence="9">Binds 1 zinc ion per subunit.</text>
</comment>
<comment type="subunit">
    <text evidence="9">Heterohexamer composed of two FlhC and four FlhD subunits. Each FlhC binds a FlhD dimer, forming a heterotrimer, and a hexamer assembles by dimerization of two heterotrimers.</text>
</comment>
<evidence type="ECO:0000256" key="4">
    <source>
        <dbReference type="ARBA" id="ARBA00022833"/>
    </source>
</evidence>
<accession>A0A1U9UX72</accession>
<sequence length="207" mass="23045">MDAQTIAGTLMSGKPATAPRPLLTPPGKSVLQDMEQTRLAIEMIGMGARLQVLESEVSLPRVRLVRLYKELCGVSPPKGMLPFSTDWFVTWRPNAHASMLLGAYRFMTRAGSLDGIRATLSSFRMYREHMCVTGEAAQLSFTRAWMLVRFYERGMLQLARCQCCRGDYVVRAHDARHRYVCGLCLPPARAGKGRKPAPPGNDRMTGP</sequence>
<dbReference type="InterPro" id="IPR007944">
    <property type="entry name" value="FlhC"/>
</dbReference>
<dbReference type="GO" id="GO:0008270">
    <property type="term" value="F:zinc ion binding"/>
    <property type="evidence" value="ECO:0007669"/>
    <property type="project" value="UniProtKB-UniRule"/>
</dbReference>
<reference evidence="12" key="1">
    <citation type="submission" date="2017-02" db="EMBL/GenBank/DDBJ databases">
        <title>Complete genome sequence of Cupriavidus necator strain NH9, a 3-chlorobenzoate degrader.</title>
        <authorList>
            <person name="Moriuchi R."/>
            <person name="Dohra H."/>
            <person name="Ogawa N."/>
        </authorList>
    </citation>
    <scope>NUCLEOTIDE SEQUENCE [LARGE SCALE GENOMIC DNA]</scope>
    <source>
        <strain evidence="12">NH9</strain>
    </source>
</reference>
<keyword evidence="4 9" id="KW-0862">Zinc</keyword>
<feature type="binding site" evidence="9">
    <location>
        <position position="161"/>
    </location>
    <ligand>
        <name>Zn(2+)</name>
        <dbReference type="ChEBI" id="CHEBI:29105"/>
    </ligand>
</feature>
<gene>
    <name evidence="9" type="primary">flhC</name>
    <name evidence="11" type="ORF">BJN34_25770</name>
</gene>
<comment type="similarity">
    <text evidence="9 10">Belongs to the FlhC family.</text>
</comment>
<feature type="binding site" evidence="9">
    <location>
        <position position="184"/>
    </location>
    <ligand>
        <name>Zn(2+)</name>
        <dbReference type="ChEBI" id="CHEBI:29105"/>
    </ligand>
</feature>
<evidence type="ECO:0000256" key="10">
    <source>
        <dbReference type="PIRNR" id="PIRNR003159"/>
    </source>
</evidence>
<dbReference type="KEGG" id="cuh:BJN34_25770"/>
<dbReference type="SUPFAM" id="SSF160930">
    <property type="entry name" value="FlhC-like"/>
    <property type="match status" value="1"/>
</dbReference>
<evidence type="ECO:0000256" key="3">
    <source>
        <dbReference type="ARBA" id="ARBA00022795"/>
    </source>
</evidence>
<name>A0A1U9UX72_CUPNE</name>
<evidence type="ECO:0000313" key="12">
    <source>
        <dbReference type="Proteomes" id="UP000189627"/>
    </source>
</evidence>
<keyword evidence="5 9" id="KW-0805">Transcription regulation</keyword>
<dbReference type="PIRSF" id="PIRSF003159">
    <property type="entry name" value="FlhC"/>
    <property type="match status" value="1"/>
</dbReference>
<evidence type="ECO:0000256" key="7">
    <source>
        <dbReference type="ARBA" id="ARBA00023159"/>
    </source>
</evidence>
<dbReference type="RefSeq" id="WP_078199653.1">
    <property type="nucleotide sequence ID" value="NZ_CP017758.1"/>
</dbReference>
<evidence type="ECO:0000256" key="5">
    <source>
        <dbReference type="ARBA" id="ARBA00023015"/>
    </source>
</evidence>
<keyword evidence="2 9" id="KW-0479">Metal-binding</keyword>
<evidence type="ECO:0000313" key="11">
    <source>
        <dbReference type="EMBL" id="AQV97272.1"/>
    </source>
</evidence>
<keyword evidence="8 9" id="KW-0804">Transcription</keyword>
<dbReference type="GO" id="GO:1902208">
    <property type="term" value="P:regulation of bacterial-type flagellum assembly"/>
    <property type="evidence" value="ECO:0007669"/>
    <property type="project" value="UniProtKB-UniRule"/>
</dbReference>
<dbReference type="GO" id="GO:0045893">
    <property type="term" value="P:positive regulation of DNA-templated transcription"/>
    <property type="evidence" value="ECO:0007669"/>
    <property type="project" value="InterPro"/>
</dbReference>
<keyword evidence="6 9" id="KW-0238">DNA-binding</keyword>
<comment type="subcellular location">
    <subcellularLocation>
        <location evidence="9 10">Cytoplasm</location>
    </subcellularLocation>
</comment>
<dbReference type="OrthoDB" id="5570801at2"/>
<evidence type="ECO:0000256" key="6">
    <source>
        <dbReference type="ARBA" id="ARBA00023125"/>
    </source>
</evidence>
<dbReference type="Proteomes" id="UP000189627">
    <property type="component" value="Chromosome 2"/>
</dbReference>
<feature type="binding site" evidence="9">
    <location>
        <position position="181"/>
    </location>
    <ligand>
        <name>Zn(2+)</name>
        <dbReference type="ChEBI" id="CHEBI:29105"/>
    </ligand>
</feature>
<evidence type="ECO:0000256" key="2">
    <source>
        <dbReference type="ARBA" id="ARBA00022723"/>
    </source>
</evidence>
<dbReference type="AlphaFoldDB" id="A0A1U9UX72"/>
<feature type="binding site" evidence="9">
    <location>
        <position position="164"/>
    </location>
    <ligand>
        <name>Zn(2+)</name>
        <dbReference type="ChEBI" id="CHEBI:29105"/>
    </ligand>
</feature>
<dbReference type="GO" id="GO:0003677">
    <property type="term" value="F:DNA binding"/>
    <property type="evidence" value="ECO:0007669"/>
    <property type="project" value="UniProtKB-UniRule"/>
</dbReference>
<evidence type="ECO:0000256" key="8">
    <source>
        <dbReference type="ARBA" id="ARBA00023163"/>
    </source>
</evidence>
<dbReference type="Pfam" id="PF05280">
    <property type="entry name" value="FlhC"/>
    <property type="match status" value="1"/>
</dbReference>
<dbReference type="NCBIfam" id="NF009365">
    <property type="entry name" value="PRK12722.1"/>
    <property type="match status" value="1"/>
</dbReference>
<keyword evidence="7 9" id="KW-0010">Activator</keyword>